<dbReference type="Proteomes" id="UP000639772">
    <property type="component" value="Chromosome 3"/>
</dbReference>
<feature type="region of interest" description="Disordered" evidence="3">
    <location>
        <begin position="205"/>
        <end position="227"/>
    </location>
</feature>
<feature type="region of interest" description="Disordered" evidence="3">
    <location>
        <begin position="49"/>
        <end position="81"/>
    </location>
</feature>
<dbReference type="SUPFAM" id="SSF57903">
    <property type="entry name" value="FYVE/PHD zinc finger"/>
    <property type="match status" value="1"/>
</dbReference>
<evidence type="ECO:0000256" key="3">
    <source>
        <dbReference type="SAM" id="MobiDB-lite"/>
    </source>
</evidence>
<protein>
    <submittedName>
        <fullName evidence="5">Uncharacterized protein</fullName>
    </submittedName>
</protein>
<name>A0A835RPH9_VANPL</name>
<dbReference type="PANTHER" id="PTHR36486">
    <property type="entry name" value="OS01G0977800 PROTEIN"/>
    <property type="match status" value="1"/>
</dbReference>
<dbReference type="GO" id="GO:0008270">
    <property type="term" value="F:zinc ion binding"/>
    <property type="evidence" value="ECO:0007669"/>
    <property type="project" value="UniProtKB-KW"/>
</dbReference>
<accession>A0A835RPH9</accession>
<organism evidence="5 7">
    <name type="scientific">Vanilla planifolia</name>
    <name type="common">Vanilla</name>
    <dbReference type="NCBI Taxonomy" id="51239"/>
    <lineage>
        <taxon>Eukaryota</taxon>
        <taxon>Viridiplantae</taxon>
        <taxon>Streptophyta</taxon>
        <taxon>Embryophyta</taxon>
        <taxon>Tracheophyta</taxon>
        <taxon>Spermatophyta</taxon>
        <taxon>Magnoliopsida</taxon>
        <taxon>Liliopsida</taxon>
        <taxon>Asparagales</taxon>
        <taxon>Orchidaceae</taxon>
        <taxon>Vanilloideae</taxon>
        <taxon>Vanilleae</taxon>
        <taxon>Vanilla</taxon>
    </lineage>
</organism>
<feature type="compositionally biased region" description="Basic and acidic residues" evidence="3">
    <location>
        <begin position="49"/>
        <end position="75"/>
    </location>
</feature>
<evidence type="ECO:0000313" key="6">
    <source>
        <dbReference type="Proteomes" id="UP000636800"/>
    </source>
</evidence>
<dbReference type="EMBL" id="JADCNL010000437">
    <property type="protein sequence ID" value="KAG0447727.1"/>
    <property type="molecule type" value="Genomic_DNA"/>
</dbReference>
<dbReference type="InterPro" id="IPR011011">
    <property type="entry name" value="Znf_FYVE_PHD"/>
</dbReference>
<evidence type="ECO:0000313" key="4">
    <source>
        <dbReference type="EMBL" id="KAG0447727.1"/>
    </source>
</evidence>
<dbReference type="PANTHER" id="PTHR36486:SF2">
    <property type="entry name" value="OS01G0977800 PROTEIN"/>
    <property type="match status" value="1"/>
</dbReference>
<evidence type="ECO:0000256" key="1">
    <source>
        <dbReference type="ARBA" id="ARBA00022771"/>
    </source>
</evidence>
<evidence type="ECO:0000256" key="2">
    <source>
        <dbReference type="ARBA" id="ARBA00022833"/>
    </source>
</evidence>
<comment type="caution">
    <text evidence="5">The sequence shown here is derived from an EMBL/GenBank/DDBJ whole genome shotgun (WGS) entry which is preliminary data.</text>
</comment>
<sequence>MDQTTVEKNTAFNSKQVLENFYLGIPDESVDLTFKYLAVAQQNEVVEMKSKGGESRATDAGRKGRESKSEGKDIAGNKGSRVRGCSHVCATASPMVLSSFFEGKGQTQRQGIPHSNICTLCDVYIHFFRHRCLVCGRVYCKSCLRRGMGNLTEGRKCLQCLGRRYSQRYIQRAGKPGCCSGYPSEVKRQELIWAEKGARKKGEEEYERRSLDLGTKSPMLPGTPKRSHDRIKPAYIAATSATYLLKTF</sequence>
<reference evidence="6 7" key="1">
    <citation type="journal article" date="2020" name="Nat. Food">
        <title>A phased Vanilla planifolia genome enables genetic improvement of flavour and production.</title>
        <authorList>
            <person name="Hasing T."/>
            <person name="Tang H."/>
            <person name="Brym M."/>
            <person name="Khazi F."/>
            <person name="Huang T."/>
            <person name="Chambers A.H."/>
        </authorList>
    </citation>
    <scope>NUCLEOTIDE SEQUENCE [LARGE SCALE GENOMIC DNA]</scope>
    <source>
        <tissue evidence="5">Leaf</tissue>
    </source>
</reference>
<keyword evidence="1" id="KW-0863">Zinc-finger</keyword>
<keyword evidence="2" id="KW-0862">Zinc</keyword>
<gene>
    <name evidence="5" type="ORF">HPP92_006525</name>
    <name evidence="4" type="ORF">HPP92_028207</name>
</gene>
<dbReference type="AlphaFoldDB" id="A0A835RPH9"/>
<dbReference type="Proteomes" id="UP000636800">
    <property type="component" value="Unassembled WGS sequence"/>
</dbReference>
<dbReference type="EMBL" id="JADCNM010000003">
    <property type="protein sequence ID" value="KAG0489662.1"/>
    <property type="molecule type" value="Genomic_DNA"/>
</dbReference>
<evidence type="ECO:0000313" key="5">
    <source>
        <dbReference type="EMBL" id="KAG0489662.1"/>
    </source>
</evidence>
<dbReference type="OrthoDB" id="1746176at2759"/>
<dbReference type="InterPro" id="IPR053057">
    <property type="entry name" value="XLG_GTP-binding"/>
</dbReference>
<keyword evidence="1" id="KW-0479">Metal-binding</keyword>
<evidence type="ECO:0000313" key="7">
    <source>
        <dbReference type="Proteomes" id="UP000639772"/>
    </source>
</evidence>
<proteinExistence type="predicted"/>
<keyword evidence="6" id="KW-1185">Reference proteome</keyword>